<gene>
    <name evidence="2" type="ORF">Z519_04539</name>
</gene>
<protein>
    <submittedName>
        <fullName evidence="2">Uncharacterized protein</fullName>
    </submittedName>
</protein>
<evidence type="ECO:0000313" key="2">
    <source>
        <dbReference type="EMBL" id="KIW94563.1"/>
    </source>
</evidence>
<dbReference type="AlphaFoldDB" id="A0A0D2HMK1"/>
<accession>A0A0D2HMK1</accession>
<organism evidence="2 3">
    <name type="scientific">Cladophialophora bantiana (strain ATCC 10958 / CBS 173.52 / CDC B-1940 / NIH 8579)</name>
    <name type="common">Xylohypha bantiana</name>
    <dbReference type="NCBI Taxonomy" id="1442370"/>
    <lineage>
        <taxon>Eukaryota</taxon>
        <taxon>Fungi</taxon>
        <taxon>Dikarya</taxon>
        <taxon>Ascomycota</taxon>
        <taxon>Pezizomycotina</taxon>
        <taxon>Eurotiomycetes</taxon>
        <taxon>Chaetothyriomycetidae</taxon>
        <taxon>Chaetothyriales</taxon>
        <taxon>Herpotrichiellaceae</taxon>
        <taxon>Cladophialophora</taxon>
    </lineage>
</organism>
<feature type="compositionally biased region" description="Polar residues" evidence="1">
    <location>
        <begin position="1"/>
        <end position="18"/>
    </location>
</feature>
<proteinExistence type="predicted"/>
<sequence>MGMHLVTSQSSDPDNSAITPPEALIGDGLDSLRNVGSNGPLIPSDSSTSIIHSISWGTRDYATRREGYINRYGREQRLYTLGVRGNCGLARLQELCL</sequence>
<dbReference type="HOGENOM" id="CLU_2346508_0_0_1"/>
<dbReference type="Proteomes" id="UP000053789">
    <property type="component" value="Unassembled WGS sequence"/>
</dbReference>
<keyword evidence="3" id="KW-1185">Reference proteome</keyword>
<feature type="region of interest" description="Disordered" evidence="1">
    <location>
        <begin position="1"/>
        <end position="23"/>
    </location>
</feature>
<dbReference type="EMBL" id="KN846985">
    <property type="protein sequence ID" value="KIW94563.1"/>
    <property type="molecule type" value="Genomic_DNA"/>
</dbReference>
<reference evidence="2" key="1">
    <citation type="submission" date="2015-01" db="EMBL/GenBank/DDBJ databases">
        <title>The Genome Sequence of Cladophialophora bantiana CBS 173.52.</title>
        <authorList>
            <consortium name="The Broad Institute Genomics Platform"/>
            <person name="Cuomo C."/>
            <person name="de Hoog S."/>
            <person name="Gorbushina A."/>
            <person name="Stielow B."/>
            <person name="Teixiera M."/>
            <person name="Abouelleil A."/>
            <person name="Chapman S.B."/>
            <person name="Priest M."/>
            <person name="Young S.K."/>
            <person name="Wortman J."/>
            <person name="Nusbaum C."/>
            <person name="Birren B."/>
        </authorList>
    </citation>
    <scope>NUCLEOTIDE SEQUENCE [LARGE SCALE GENOMIC DNA]</scope>
    <source>
        <strain evidence="2">CBS 173.52</strain>
    </source>
</reference>
<dbReference type="RefSeq" id="XP_016621232.1">
    <property type="nucleotide sequence ID" value="XM_016762285.1"/>
</dbReference>
<name>A0A0D2HMK1_CLAB1</name>
<dbReference type="VEuPathDB" id="FungiDB:Z519_04539"/>
<evidence type="ECO:0000256" key="1">
    <source>
        <dbReference type="SAM" id="MobiDB-lite"/>
    </source>
</evidence>
<dbReference type="GeneID" id="27697467"/>
<evidence type="ECO:0000313" key="3">
    <source>
        <dbReference type="Proteomes" id="UP000053789"/>
    </source>
</evidence>